<name>A0A8H7RPN5_9FUNG</name>
<sequence length="776" mass="88705">MMASSPEPSIIHDAQALARSFTSIQLETSMDHDEESFTSFNEDIDIDMMDDDTIDVIDNDDNSEVSAAIDETQPSVSITTNERDPIICNVPPIKELDEQLKRSVELYQIVQEKNITDNAHSHILKFINECLASKELAGKPILSKYKAETKITEQYPVEPVYYDYCQNGCQIYTDYVSIGCPCGQKRYKEINPNKLQAVSTMLYMPLAEQIAALISNDTRREKLMTLMDRESEEDGVLFKGDMDIAISLYIDGFAPFNKGKTSMTIFNIIILNLSPKERYKNENMIQVCVLPVKPKSMDNFLEPLFIELRKLQTAGLEVRCGAGVCRSRAHSSFIPSPIWMPDLPCQDSEGEFSIKKKTRFAELESFHEASFFGLDEMDLIGTNVSKRIWEMVSGSFKNTTTMFELSNAARQIIGNSVETSTNTIPSSIFEGDFRNYHTKPGNMRAVDWTCFLMFVVPTIVCDMLELQLGTEQAEGVIDALASLVTGCAIALSWRITEEDIIKMERYEILLDSFIKWHQHMHDVVPTNMYSANMHYLQHIPEMVRLLGPLRSFSARSMERAIGFLKKRIKSQKNPGVNAGNILRRQQACRYYSSLLEDSQISDKNIDNTRPTAAYSLEFTDEEFGDPLSNDVELWDHSEREVDDYSDVNLTHYLVKFWRRKFPDDRIGWNDINNSIIVGRRLYMNEVVYDAMKTKRKTDKLCHFVKMDIEVDRKKARRNTPKDLQIQSYFGEAIMYFAYEYNDILNCVELNGAGCPYGPYGIGHTGGRRYVVEAEAI</sequence>
<dbReference type="Proteomes" id="UP000646827">
    <property type="component" value="Unassembled WGS sequence"/>
</dbReference>
<feature type="non-terminal residue" evidence="1">
    <location>
        <position position="1"/>
    </location>
</feature>
<accession>A0A8H7RPN5</accession>
<comment type="caution">
    <text evidence="1">The sequence shown here is derived from an EMBL/GenBank/DDBJ whole genome shotgun (WGS) entry which is preliminary data.</text>
</comment>
<reference evidence="1 2" key="1">
    <citation type="submission" date="2020-12" db="EMBL/GenBank/DDBJ databases">
        <title>Metabolic potential, ecology and presence of endohyphal bacteria is reflected in genomic diversity of Mucoromycotina.</title>
        <authorList>
            <person name="Muszewska A."/>
            <person name="Okrasinska A."/>
            <person name="Steczkiewicz K."/>
            <person name="Drgas O."/>
            <person name="Orlowska M."/>
            <person name="Perlinska-Lenart U."/>
            <person name="Aleksandrzak-Piekarczyk T."/>
            <person name="Szatraj K."/>
            <person name="Zielenkiewicz U."/>
            <person name="Pilsyk S."/>
            <person name="Malc E."/>
            <person name="Mieczkowski P."/>
            <person name="Kruszewska J.S."/>
            <person name="Biernat P."/>
            <person name="Pawlowska J."/>
        </authorList>
    </citation>
    <scope>NUCLEOTIDE SEQUENCE [LARGE SCALE GENOMIC DNA]</scope>
    <source>
        <strain evidence="1 2">CBS 142.35</strain>
    </source>
</reference>
<organism evidence="1 2">
    <name type="scientific">Circinella minor</name>
    <dbReference type="NCBI Taxonomy" id="1195481"/>
    <lineage>
        <taxon>Eukaryota</taxon>
        <taxon>Fungi</taxon>
        <taxon>Fungi incertae sedis</taxon>
        <taxon>Mucoromycota</taxon>
        <taxon>Mucoromycotina</taxon>
        <taxon>Mucoromycetes</taxon>
        <taxon>Mucorales</taxon>
        <taxon>Lichtheimiaceae</taxon>
        <taxon>Circinella</taxon>
    </lineage>
</organism>
<gene>
    <name evidence="1" type="ORF">INT45_006346</name>
</gene>
<dbReference type="EMBL" id="JAEPRB010000569">
    <property type="protein sequence ID" value="KAG2214877.1"/>
    <property type="molecule type" value="Genomic_DNA"/>
</dbReference>
<protein>
    <recommendedName>
        <fullName evidence="3">Transposase</fullName>
    </recommendedName>
</protein>
<proteinExistence type="predicted"/>
<keyword evidence="2" id="KW-1185">Reference proteome</keyword>
<evidence type="ECO:0000313" key="2">
    <source>
        <dbReference type="Proteomes" id="UP000646827"/>
    </source>
</evidence>
<dbReference type="OrthoDB" id="2289822at2759"/>
<dbReference type="AlphaFoldDB" id="A0A8H7RPN5"/>
<evidence type="ECO:0000313" key="1">
    <source>
        <dbReference type="EMBL" id="KAG2214877.1"/>
    </source>
</evidence>
<evidence type="ECO:0008006" key="3">
    <source>
        <dbReference type="Google" id="ProtNLM"/>
    </source>
</evidence>